<sequence length="270" mass="29708">MPEDDEAGVRVRGAEVLHGHGGTLLAVAPVERQRLAVRRKAAAIPLPVDIAEITFPPIGEPSNPIVDEVDLPIDITQRDIGDLRDLRQGGPVNKQFQDLPVLRLPAMVARWMPDRDGRSAPFAGISLMAGFRPTALPVELRPCLQRLPVRRASPIAARLSMEALQPPKACVFLTLDSFPQEPHSKYLLSADPPTLPRGKLAFAEPSFQSPTIPGIGTNAEMGALWVPAKVHIHPEKREWKPSLSGCRRFLRDRLHLNLTPPFQSSVKLSF</sequence>
<evidence type="ECO:0000313" key="1">
    <source>
        <dbReference type="EMBL" id="RAK07145.1"/>
    </source>
</evidence>
<dbReference type="Proteomes" id="UP000249165">
    <property type="component" value="Unassembled WGS sequence"/>
</dbReference>
<evidence type="ECO:0000313" key="2">
    <source>
        <dbReference type="Proteomes" id="UP000249165"/>
    </source>
</evidence>
<name>A0A327XIT3_9RHOB</name>
<dbReference type="AlphaFoldDB" id="A0A327XIT3"/>
<reference evidence="1 2" key="1">
    <citation type="submission" date="2018-06" db="EMBL/GenBank/DDBJ databases">
        <title>Genomic Encyclopedia of Archaeal and Bacterial Type Strains, Phase II (KMG-II): from individual species to whole genera.</title>
        <authorList>
            <person name="Goeker M."/>
        </authorList>
    </citation>
    <scope>NUCLEOTIDE SEQUENCE [LARGE SCALE GENOMIC DNA]</scope>
    <source>
        <strain evidence="1 2">DSM 22011</strain>
    </source>
</reference>
<proteinExistence type="predicted"/>
<dbReference type="RefSeq" id="WP_146610014.1">
    <property type="nucleotide sequence ID" value="NZ_LIGK01000148.1"/>
</dbReference>
<protein>
    <submittedName>
        <fullName evidence="1">Uncharacterized protein</fullName>
    </submittedName>
</protein>
<organism evidence="1 2">
    <name type="scientific">Salipiger aestuarii</name>
    <dbReference type="NCBI Taxonomy" id="568098"/>
    <lineage>
        <taxon>Bacteria</taxon>
        <taxon>Pseudomonadati</taxon>
        <taxon>Pseudomonadota</taxon>
        <taxon>Alphaproteobacteria</taxon>
        <taxon>Rhodobacterales</taxon>
        <taxon>Roseobacteraceae</taxon>
        <taxon>Salipiger</taxon>
    </lineage>
</organism>
<accession>A0A327XIT3</accession>
<dbReference type="EMBL" id="QLMG01000111">
    <property type="protein sequence ID" value="RAK07145.1"/>
    <property type="molecule type" value="Genomic_DNA"/>
</dbReference>
<keyword evidence="2" id="KW-1185">Reference proteome</keyword>
<comment type="caution">
    <text evidence="1">The sequence shown here is derived from an EMBL/GenBank/DDBJ whole genome shotgun (WGS) entry which is preliminary data.</text>
</comment>
<gene>
    <name evidence="1" type="ORF">ATI53_11112</name>
</gene>